<dbReference type="SUPFAM" id="SSF52943">
    <property type="entry name" value="ATP synthase (F1-ATPase), gamma subunit"/>
    <property type="match status" value="1"/>
</dbReference>
<sequence length="293" mass="32594">MATLKDILRQIGAVKKTKQITRAMNMVAASKLRGAQAKMESFEPYASKFVEVLGNLASGIEKDIHPLLIKKESVSRIEILHFSGDRGLCGSFNTNLITRAEKWIKQQQANGLQCSMTTVGKKGRDFFKKRDVKVIESHVNIYGNVDISFINTMTNAFIGRYMADEVDEVYMMYSRFISMARQEPTLIKLIPIEPPKADEAEDKSASADYIYEPGPAELLIELLPKHISVQILNAFLQNETSEHAARMAAMDNASKNCSELIENLTLAYNKARQAAITAELMDIVGGAEALKKA</sequence>
<dbReference type="GO" id="GO:0042777">
    <property type="term" value="P:proton motive force-driven plasma membrane ATP synthesis"/>
    <property type="evidence" value="ECO:0007669"/>
    <property type="project" value="UniProtKB-UniRule"/>
</dbReference>
<dbReference type="GO" id="GO:0046933">
    <property type="term" value="F:proton-transporting ATP synthase activity, rotational mechanism"/>
    <property type="evidence" value="ECO:0007669"/>
    <property type="project" value="UniProtKB-UniRule"/>
</dbReference>
<evidence type="ECO:0000256" key="9">
    <source>
        <dbReference type="ARBA" id="ARBA00023310"/>
    </source>
</evidence>
<gene>
    <name evidence="10 11" type="primary">atpG</name>
    <name evidence="11" type="ORF">PITCH_A360005</name>
</gene>
<dbReference type="Pfam" id="PF00231">
    <property type="entry name" value="ATP-synt"/>
    <property type="match status" value="1"/>
</dbReference>
<keyword evidence="4 10" id="KW-0813">Transport</keyword>
<dbReference type="Gene3D" id="3.40.1380.10">
    <property type="match status" value="1"/>
</dbReference>
<dbReference type="GO" id="GO:0005524">
    <property type="term" value="F:ATP binding"/>
    <property type="evidence" value="ECO:0007669"/>
    <property type="project" value="UniProtKB-UniRule"/>
</dbReference>
<evidence type="ECO:0000256" key="7">
    <source>
        <dbReference type="ARBA" id="ARBA00023136"/>
    </source>
</evidence>
<dbReference type="InterPro" id="IPR000131">
    <property type="entry name" value="ATP_synth_F1_gsu"/>
</dbReference>
<evidence type="ECO:0000256" key="8">
    <source>
        <dbReference type="ARBA" id="ARBA00023196"/>
    </source>
</evidence>
<dbReference type="CDD" id="cd12151">
    <property type="entry name" value="F1-ATPase_gamma"/>
    <property type="match status" value="1"/>
</dbReference>
<comment type="subcellular location">
    <subcellularLocation>
        <location evidence="10">Cell membrane</location>
        <topology evidence="10">Peripheral membrane protein</topology>
    </subcellularLocation>
    <subcellularLocation>
        <location evidence="2">Membrane</location>
        <topology evidence="2">Peripheral membrane protein</topology>
    </subcellularLocation>
</comment>
<proteinExistence type="inferred from homology"/>
<dbReference type="GO" id="GO:0045259">
    <property type="term" value="C:proton-transporting ATP synthase complex"/>
    <property type="evidence" value="ECO:0007669"/>
    <property type="project" value="UniProtKB-KW"/>
</dbReference>
<dbReference type="HAMAP" id="MF_00815">
    <property type="entry name" value="ATP_synth_gamma_bact"/>
    <property type="match status" value="1"/>
</dbReference>
<evidence type="ECO:0000313" key="11">
    <source>
        <dbReference type="EMBL" id="SPD74870.1"/>
    </source>
</evidence>
<evidence type="ECO:0000256" key="3">
    <source>
        <dbReference type="ARBA" id="ARBA00007681"/>
    </source>
</evidence>
<dbReference type="NCBIfam" id="TIGR01146">
    <property type="entry name" value="ATPsyn_F1gamma"/>
    <property type="match status" value="1"/>
</dbReference>
<keyword evidence="9 10" id="KW-0066">ATP synthesis</keyword>
<dbReference type="PRINTS" id="PR00126">
    <property type="entry name" value="ATPASEGAMMA"/>
</dbReference>
<accession>A0A445MZE1</accession>
<dbReference type="GO" id="GO:0005886">
    <property type="term" value="C:plasma membrane"/>
    <property type="evidence" value="ECO:0007669"/>
    <property type="project" value="UniProtKB-SubCell"/>
</dbReference>
<keyword evidence="7 10" id="KW-0472">Membrane</keyword>
<keyword evidence="8 10" id="KW-0139">CF(1)</keyword>
<keyword evidence="10" id="KW-1003">Cell membrane</keyword>
<organism evidence="11">
    <name type="scientific">uncultured Desulfobacterium sp</name>
    <dbReference type="NCBI Taxonomy" id="201089"/>
    <lineage>
        <taxon>Bacteria</taxon>
        <taxon>Pseudomonadati</taxon>
        <taxon>Thermodesulfobacteriota</taxon>
        <taxon>Desulfobacteria</taxon>
        <taxon>Desulfobacterales</taxon>
        <taxon>Desulfobacteriaceae</taxon>
        <taxon>Desulfobacterium</taxon>
        <taxon>environmental samples</taxon>
    </lineage>
</organism>
<protein>
    <recommendedName>
        <fullName evidence="10">ATP synthase gamma chain</fullName>
    </recommendedName>
    <alternativeName>
        <fullName evidence="10">ATP synthase F1 sector gamma subunit</fullName>
    </alternativeName>
    <alternativeName>
        <fullName evidence="10">F-ATPase gamma subunit</fullName>
    </alternativeName>
</protein>
<dbReference type="AlphaFoldDB" id="A0A445MZE1"/>
<comment type="similarity">
    <text evidence="3 10">Belongs to the ATPase gamma chain family.</text>
</comment>
<dbReference type="InterPro" id="IPR023632">
    <property type="entry name" value="ATP_synth_F1_gsu_CS"/>
</dbReference>
<dbReference type="InterPro" id="IPR035968">
    <property type="entry name" value="ATP_synth_F1_ATPase_gsu"/>
</dbReference>
<evidence type="ECO:0000256" key="2">
    <source>
        <dbReference type="ARBA" id="ARBA00004170"/>
    </source>
</evidence>
<keyword evidence="6 10" id="KW-0406">Ion transport</keyword>
<evidence type="ECO:0000256" key="4">
    <source>
        <dbReference type="ARBA" id="ARBA00022448"/>
    </source>
</evidence>
<dbReference type="PANTHER" id="PTHR11693">
    <property type="entry name" value="ATP SYNTHASE GAMMA CHAIN"/>
    <property type="match status" value="1"/>
</dbReference>
<evidence type="ECO:0000256" key="10">
    <source>
        <dbReference type="HAMAP-Rule" id="MF_00815"/>
    </source>
</evidence>
<evidence type="ECO:0000256" key="6">
    <source>
        <dbReference type="ARBA" id="ARBA00023065"/>
    </source>
</evidence>
<comment type="function">
    <text evidence="1 10">Produces ATP from ADP in the presence of a proton gradient across the membrane. The gamma chain is believed to be important in regulating ATPase activity and the flow of protons through the CF(0) complex.</text>
</comment>
<dbReference type="EMBL" id="OJIN01000177">
    <property type="protein sequence ID" value="SPD74870.1"/>
    <property type="molecule type" value="Genomic_DNA"/>
</dbReference>
<reference evidence="11" key="1">
    <citation type="submission" date="2018-01" db="EMBL/GenBank/DDBJ databases">
        <authorList>
            <person name="Regsiter A."/>
            <person name="William W."/>
        </authorList>
    </citation>
    <scope>NUCLEOTIDE SEQUENCE</scope>
    <source>
        <strain evidence="11">TRIP AH-1</strain>
    </source>
</reference>
<dbReference type="PROSITE" id="PS00153">
    <property type="entry name" value="ATPASE_GAMMA"/>
    <property type="match status" value="1"/>
</dbReference>
<comment type="subunit">
    <text evidence="10">F-type ATPases have 2 components, CF(1) - the catalytic core - and CF(0) - the membrane proton channel. CF(1) has five subunits: alpha(3), beta(3), gamma(1), delta(1), epsilon(1). CF(0) has three main subunits: a, b and c.</text>
</comment>
<dbReference type="Gene3D" id="1.10.287.80">
    <property type="entry name" value="ATP synthase, gamma subunit, helix hairpin domain"/>
    <property type="match status" value="2"/>
</dbReference>
<keyword evidence="5 10" id="KW-0375">Hydrogen ion transport</keyword>
<evidence type="ECO:0000256" key="1">
    <source>
        <dbReference type="ARBA" id="ARBA00003456"/>
    </source>
</evidence>
<dbReference type="PANTHER" id="PTHR11693:SF22">
    <property type="entry name" value="ATP SYNTHASE SUBUNIT GAMMA, MITOCHONDRIAL"/>
    <property type="match status" value="1"/>
</dbReference>
<evidence type="ECO:0000256" key="5">
    <source>
        <dbReference type="ARBA" id="ARBA00022781"/>
    </source>
</evidence>
<name>A0A445MZE1_9BACT</name>